<feature type="binding site" evidence="4">
    <location>
        <begin position="7"/>
        <end position="14"/>
    </location>
    <ligand>
        <name>ATP</name>
        <dbReference type="ChEBI" id="CHEBI:30616"/>
    </ligand>
</feature>
<gene>
    <name evidence="5" type="ORF">TQ35_08060</name>
</gene>
<dbReference type="PANTHER" id="PTHR43146:SF1">
    <property type="entry name" value="CANCER-RELATED NUCLEOSIDE-TRIPHOSPHATASE"/>
    <property type="match status" value="1"/>
</dbReference>
<organism evidence="5">
    <name type="scientific">Candidatus Aramenus sulfurataquae</name>
    <dbReference type="NCBI Taxonomy" id="1326980"/>
    <lineage>
        <taxon>Archaea</taxon>
        <taxon>Thermoproteota</taxon>
        <taxon>Thermoprotei</taxon>
        <taxon>Sulfolobales</taxon>
        <taxon>Sulfolobaceae</taxon>
        <taxon>Candidatus Aramenus</taxon>
    </lineage>
</organism>
<name>A0A0F2LNA9_9CREN</name>
<keyword evidence="2 4" id="KW-0378">Hydrolase</keyword>
<accession>A0A0F2LNA9</accession>
<sequence>MRVFITGRPGVGKTTTLKYVVEEVKKRGVSVAGFYCPEVRERGVRVGFKIVDFSTGKEGWLAKVGPGEPRVGKYAVQKEAGEVARLVLSSLPTAQLIAIDEIGPMELSIGTVKEVIDAALKSEKPLVAVVHRQVKLEGKLYVLDVNNREQVKKEVLKEVMEALGLQG</sequence>
<reference evidence="5" key="1">
    <citation type="submission" date="2015-03" db="EMBL/GenBank/DDBJ databases">
        <title>Metagenome Sequencing of an Archaeal-Dominated Microbial Community from a Hot Spring at the Los Azufres Geothermal Field, Mexico.</title>
        <authorList>
            <person name="Servin-Garciduenas L.E."/>
            <person name="Martinez-Romero E."/>
        </authorList>
    </citation>
    <scope>NUCLEOTIDE SEQUENCE [LARGE SCALE GENOMIC DNA]</scope>
    <source>
        <strain evidence="5">AZ1-454</strain>
    </source>
</reference>
<dbReference type="EMBL" id="JZWS01000144">
    <property type="protein sequence ID" value="KJR78294.1"/>
    <property type="molecule type" value="Genomic_DNA"/>
</dbReference>
<comment type="function">
    <text evidence="4">Has nucleotide phosphatase activity towards ATP, GTP, CTP, TTP and UTP. May hydrolyze nucleoside diphosphates with lower efficiency.</text>
</comment>
<keyword evidence="3 4" id="KW-0067">ATP-binding</keyword>
<dbReference type="EC" id="3.6.1.15" evidence="4"/>
<comment type="caution">
    <text evidence="5">The sequence shown here is derived from an EMBL/GenBank/DDBJ whole genome shotgun (WGS) entry which is preliminary data.</text>
</comment>
<dbReference type="CDD" id="cd19482">
    <property type="entry name" value="RecA-like_Thep1"/>
    <property type="match status" value="1"/>
</dbReference>
<comment type="similarity">
    <text evidence="4">Belongs to the THEP1 NTPase family.</text>
</comment>
<dbReference type="PATRIC" id="fig|1326980.8.peg.450"/>
<dbReference type="PANTHER" id="PTHR43146">
    <property type="entry name" value="CANCER-RELATED NUCLEOSIDE-TRIPHOSPHATASE"/>
    <property type="match status" value="1"/>
</dbReference>
<evidence type="ECO:0000256" key="2">
    <source>
        <dbReference type="ARBA" id="ARBA00022801"/>
    </source>
</evidence>
<evidence type="ECO:0000256" key="4">
    <source>
        <dbReference type="HAMAP-Rule" id="MF_00796"/>
    </source>
</evidence>
<dbReference type="GO" id="GO:0005524">
    <property type="term" value="F:ATP binding"/>
    <property type="evidence" value="ECO:0007669"/>
    <property type="project" value="UniProtKB-UniRule"/>
</dbReference>
<proteinExistence type="inferred from homology"/>
<dbReference type="InterPro" id="IPR027417">
    <property type="entry name" value="P-loop_NTPase"/>
</dbReference>
<dbReference type="Gene3D" id="3.40.50.300">
    <property type="entry name" value="P-loop containing nucleotide triphosphate hydrolases"/>
    <property type="match status" value="1"/>
</dbReference>
<evidence type="ECO:0000256" key="1">
    <source>
        <dbReference type="ARBA" id="ARBA00022741"/>
    </source>
</evidence>
<dbReference type="Pfam" id="PF03266">
    <property type="entry name" value="NTPase_1"/>
    <property type="match status" value="1"/>
</dbReference>
<comment type="catalytic activity">
    <reaction evidence="4">
        <text>a ribonucleoside 5'-triphosphate + H2O = a ribonucleoside 5'-diphosphate + phosphate + H(+)</text>
        <dbReference type="Rhea" id="RHEA:23680"/>
        <dbReference type="ChEBI" id="CHEBI:15377"/>
        <dbReference type="ChEBI" id="CHEBI:15378"/>
        <dbReference type="ChEBI" id="CHEBI:43474"/>
        <dbReference type="ChEBI" id="CHEBI:57930"/>
        <dbReference type="ChEBI" id="CHEBI:61557"/>
        <dbReference type="EC" id="3.6.1.15"/>
    </reaction>
</comment>
<dbReference type="HAMAP" id="MF_00796">
    <property type="entry name" value="NTPase_1"/>
    <property type="match status" value="1"/>
</dbReference>
<dbReference type="GO" id="GO:0017111">
    <property type="term" value="F:ribonucleoside triphosphate phosphatase activity"/>
    <property type="evidence" value="ECO:0007669"/>
    <property type="project" value="UniProtKB-UniRule"/>
</dbReference>
<dbReference type="NCBIfam" id="NF010248">
    <property type="entry name" value="PRK13695.1"/>
    <property type="match status" value="1"/>
</dbReference>
<evidence type="ECO:0000313" key="5">
    <source>
        <dbReference type="EMBL" id="KJR78294.1"/>
    </source>
</evidence>
<feature type="binding site" evidence="4">
    <location>
        <begin position="96"/>
        <end position="103"/>
    </location>
    <ligand>
        <name>ATP</name>
        <dbReference type="ChEBI" id="CHEBI:30616"/>
    </ligand>
</feature>
<protein>
    <recommendedName>
        <fullName evidence="4">Nucleoside-triphosphatase TQ35_08060</fullName>
        <shortName evidence="4">NTPase</shortName>
        <ecNumber evidence="4">3.6.1.15</ecNumber>
    </recommendedName>
    <alternativeName>
        <fullName evidence="4">Nucleoside triphosphate phosphohydrolase</fullName>
    </alternativeName>
</protein>
<keyword evidence="1 4" id="KW-0547">Nucleotide-binding</keyword>
<dbReference type="AlphaFoldDB" id="A0A0F2LNA9"/>
<dbReference type="InterPro" id="IPR004948">
    <property type="entry name" value="Nuc-triphosphatase_THEP1"/>
</dbReference>
<evidence type="ECO:0000256" key="3">
    <source>
        <dbReference type="ARBA" id="ARBA00022840"/>
    </source>
</evidence>
<dbReference type="SUPFAM" id="SSF52540">
    <property type="entry name" value="P-loop containing nucleoside triphosphate hydrolases"/>
    <property type="match status" value="1"/>
</dbReference>